<evidence type="ECO:0000256" key="2">
    <source>
        <dbReference type="SAM" id="Phobius"/>
    </source>
</evidence>
<keyword evidence="2" id="KW-1133">Transmembrane helix</keyword>
<keyword evidence="2" id="KW-0472">Membrane</keyword>
<dbReference type="Proteomes" id="UP000320235">
    <property type="component" value="Unassembled WGS sequence"/>
</dbReference>
<dbReference type="RefSeq" id="WP_141892965.1">
    <property type="nucleotide sequence ID" value="NZ_BAABLH010000007.1"/>
</dbReference>
<reference evidence="3 4" key="1">
    <citation type="submission" date="2019-06" db="EMBL/GenBank/DDBJ databases">
        <title>Sequencing the genomes of 1000 actinobacteria strains.</title>
        <authorList>
            <person name="Klenk H.-P."/>
        </authorList>
    </citation>
    <scope>NUCLEOTIDE SEQUENCE [LARGE SCALE GENOMIC DNA]</scope>
    <source>
        <strain evidence="3 4">DSM 105492</strain>
    </source>
</reference>
<evidence type="ECO:0000313" key="3">
    <source>
        <dbReference type="EMBL" id="TQM34506.1"/>
    </source>
</evidence>
<gene>
    <name evidence="3" type="ORF">FB391_0794</name>
</gene>
<dbReference type="OrthoDB" id="3266966at2"/>
<feature type="transmembrane region" description="Helical" evidence="2">
    <location>
        <begin position="182"/>
        <end position="199"/>
    </location>
</feature>
<feature type="transmembrane region" description="Helical" evidence="2">
    <location>
        <begin position="380"/>
        <end position="398"/>
    </location>
</feature>
<feature type="transmembrane region" description="Helical" evidence="2">
    <location>
        <begin position="446"/>
        <end position="474"/>
    </location>
</feature>
<feature type="region of interest" description="Disordered" evidence="1">
    <location>
        <begin position="484"/>
        <end position="524"/>
    </location>
</feature>
<dbReference type="Pfam" id="PF09913">
    <property type="entry name" value="DUF2142"/>
    <property type="match status" value="1"/>
</dbReference>
<feature type="compositionally biased region" description="Basic and acidic residues" evidence="1">
    <location>
        <begin position="484"/>
        <end position="495"/>
    </location>
</feature>
<name>A0A543FLD1_9MICO</name>
<evidence type="ECO:0000313" key="4">
    <source>
        <dbReference type="Proteomes" id="UP000320235"/>
    </source>
</evidence>
<sequence>MTPRRRPPLTLVAAFAIPVLFFLALVGWSFASPVGSSPDDNFHLASIWCGLGDREGLCEESGDPDTRMVPAPVVNAPCYAYHPEMSAACWNSEQDGMAEATWMNANGLYPRLFYATMGLFASEDVVNSVLIMRVFNSALVVGLLTGVFFALPRRVRPALVISAVVTAVPLGLFLIASTNPSAWAYASAAVVWAALYGATQTTGRRQIVLGALAVLASCLGAGARADAAAFAVFGVVIAAVLGARRGRPLLVPAIAGTLVVVVSAGFYLSADQTSALTSGLPNTNPPLTGAQHVTNFFGVPSLWLGAFGDAGLGWLDTSVPATVPVFAFAAFCGALFIGVHRPGIRRSIALTLAFLACWLVPFVLLAQSHAMVGTIVQPRYILPLLVILAGVASLRPNVLEAWTGARALIVVLAVVGAATLAMQFNIRRYTVGAGSIAIDPGAGAQWWWGGAAAPAVVWIGSSIAFAGACAILWLEARANRDLPRTDAGAGDREDAQADGTEAVERRAATTATSRPAASRDQTSR</sequence>
<feature type="transmembrane region" description="Helical" evidence="2">
    <location>
        <begin position="130"/>
        <end position="151"/>
    </location>
</feature>
<evidence type="ECO:0000256" key="1">
    <source>
        <dbReference type="SAM" id="MobiDB-lite"/>
    </source>
</evidence>
<proteinExistence type="predicted"/>
<dbReference type="EMBL" id="VFPE01000001">
    <property type="protein sequence ID" value="TQM34506.1"/>
    <property type="molecule type" value="Genomic_DNA"/>
</dbReference>
<keyword evidence="4" id="KW-1185">Reference proteome</keyword>
<comment type="caution">
    <text evidence="3">The sequence shown here is derived from an EMBL/GenBank/DDBJ whole genome shotgun (WGS) entry which is preliminary data.</text>
</comment>
<feature type="transmembrane region" description="Helical" evidence="2">
    <location>
        <begin position="228"/>
        <end position="243"/>
    </location>
</feature>
<feature type="transmembrane region" description="Helical" evidence="2">
    <location>
        <begin position="158"/>
        <end position="176"/>
    </location>
</feature>
<dbReference type="AlphaFoldDB" id="A0A543FLD1"/>
<feature type="compositionally biased region" description="Low complexity" evidence="1">
    <location>
        <begin position="508"/>
        <end position="524"/>
    </location>
</feature>
<feature type="transmembrane region" description="Helical" evidence="2">
    <location>
        <begin position="405"/>
        <end position="426"/>
    </location>
</feature>
<feature type="transmembrane region" description="Helical" evidence="2">
    <location>
        <begin position="348"/>
        <end position="368"/>
    </location>
</feature>
<feature type="transmembrane region" description="Helical" evidence="2">
    <location>
        <begin position="250"/>
        <end position="270"/>
    </location>
</feature>
<keyword evidence="2" id="KW-0812">Transmembrane</keyword>
<feature type="transmembrane region" description="Helical" evidence="2">
    <location>
        <begin position="321"/>
        <end position="339"/>
    </location>
</feature>
<organism evidence="3 4">
    <name type="scientific">Microbacterium kyungheense</name>
    <dbReference type="NCBI Taxonomy" id="1263636"/>
    <lineage>
        <taxon>Bacteria</taxon>
        <taxon>Bacillati</taxon>
        <taxon>Actinomycetota</taxon>
        <taxon>Actinomycetes</taxon>
        <taxon>Micrococcales</taxon>
        <taxon>Microbacteriaceae</taxon>
        <taxon>Microbacterium</taxon>
    </lineage>
</organism>
<feature type="transmembrane region" description="Helical" evidence="2">
    <location>
        <begin position="206"/>
        <end position="222"/>
    </location>
</feature>
<protein>
    <submittedName>
        <fullName evidence="3">Putative membrane protein DUF2142</fullName>
    </submittedName>
</protein>
<dbReference type="InterPro" id="IPR018674">
    <property type="entry name" value="DUF2142_membrane"/>
</dbReference>
<accession>A0A543FLD1</accession>